<dbReference type="AlphaFoldDB" id="A0A1H0GTC8"/>
<feature type="transmembrane region" description="Helical" evidence="1">
    <location>
        <begin position="235"/>
        <end position="256"/>
    </location>
</feature>
<dbReference type="Proteomes" id="UP000199004">
    <property type="component" value="Unassembled WGS sequence"/>
</dbReference>
<accession>A0A1H0GTC8</accession>
<gene>
    <name evidence="3" type="ORF">SAMN05192576_3335</name>
</gene>
<reference evidence="3 4" key="1">
    <citation type="submission" date="2016-10" db="EMBL/GenBank/DDBJ databases">
        <authorList>
            <person name="de Groot N.N."/>
        </authorList>
    </citation>
    <scope>NUCLEOTIDE SEQUENCE [LARGE SCALE GENOMIC DNA]</scope>
    <source>
        <strain evidence="3 4">CGMCC 1.11147</strain>
    </source>
</reference>
<sequence>MNGTDGQDALDTAGRVGLVAYGLVHLVVAWLALQLAFGDREGSASSTGAIQQLAEQPQGAFLVWAVAVGMFLLALWRVLDALLGHGGDDDSDRAVGAALGIGKALLYVAVGVSAVKVAVGAGSSKGSSSDSMTATVMEWPGGQPLVGAAGLAVIGYGSWLVYVAWSERFLKKIDGKDQSGSTGTAFKWFGKAGYAAKGVAIAVIGGLFVYAAATHEAKKSGGLDQALRKILDQPFGPVLLTLVAVGIAAYGLFAFARAKQDSPS</sequence>
<evidence type="ECO:0000313" key="3">
    <source>
        <dbReference type="EMBL" id="SDO10084.1"/>
    </source>
</evidence>
<name>A0A1H0GTC8_9ACTN</name>
<keyword evidence="1" id="KW-1133">Transmembrane helix</keyword>
<keyword evidence="4" id="KW-1185">Reference proteome</keyword>
<feature type="transmembrane region" description="Helical" evidence="1">
    <location>
        <begin position="59"/>
        <end position="79"/>
    </location>
</feature>
<feature type="transmembrane region" description="Helical" evidence="1">
    <location>
        <begin position="145"/>
        <end position="165"/>
    </location>
</feature>
<proteinExistence type="predicted"/>
<keyword evidence="1" id="KW-0472">Membrane</keyword>
<feature type="domain" description="DUF1206" evidence="2">
    <location>
        <begin position="16"/>
        <end position="82"/>
    </location>
</feature>
<dbReference type="Pfam" id="PF06724">
    <property type="entry name" value="DUF1206"/>
    <property type="match status" value="3"/>
</dbReference>
<feature type="domain" description="DUF1206" evidence="2">
    <location>
        <begin position="192"/>
        <end position="258"/>
    </location>
</feature>
<dbReference type="EMBL" id="FNIC01000006">
    <property type="protein sequence ID" value="SDO10084.1"/>
    <property type="molecule type" value="Genomic_DNA"/>
</dbReference>
<evidence type="ECO:0000259" key="2">
    <source>
        <dbReference type="Pfam" id="PF06724"/>
    </source>
</evidence>
<feature type="transmembrane region" description="Helical" evidence="1">
    <location>
        <begin position="18"/>
        <end position="38"/>
    </location>
</feature>
<organism evidence="3 4">
    <name type="scientific">Nocardioides szechwanensis</name>
    <dbReference type="NCBI Taxonomy" id="1005944"/>
    <lineage>
        <taxon>Bacteria</taxon>
        <taxon>Bacillati</taxon>
        <taxon>Actinomycetota</taxon>
        <taxon>Actinomycetes</taxon>
        <taxon>Propionibacteriales</taxon>
        <taxon>Nocardioidaceae</taxon>
        <taxon>Nocardioides</taxon>
    </lineage>
</organism>
<dbReference type="RefSeq" id="WP_091025945.1">
    <property type="nucleotide sequence ID" value="NZ_BKAE01000008.1"/>
</dbReference>
<dbReference type="OrthoDB" id="4552598at2"/>
<dbReference type="STRING" id="1005944.SAMN05192576_3335"/>
<evidence type="ECO:0000256" key="1">
    <source>
        <dbReference type="SAM" id="Phobius"/>
    </source>
</evidence>
<protein>
    <recommendedName>
        <fullName evidence="2">DUF1206 domain-containing protein</fullName>
    </recommendedName>
</protein>
<evidence type="ECO:0000313" key="4">
    <source>
        <dbReference type="Proteomes" id="UP000199004"/>
    </source>
</evidence>
<feature type="domain" description="DUF1206" evidence="2">
    <location>
        <begin position="101"/>
        <end position="165"/>
    </location>
</feature>
<dbReference type="InterPro" id="IPR009597">
    <property type="entry name" value="DUF1206"/>
</dbReference>
<feature type="transmembrane region" description="Helical" evidence="1">
    <location>
        <begin position="194"/>
        <end position="215"/>
    </location>
</feature>
<keyword evidence="1" id="KW-0812">Transmembrane</keyword>